<evidence type="ECO:0000313" key="2">
    <source>
        <dbReference type="Proteomes" id="UP000035680"/>
    </source>
</evidence>
<dbReference type="Proteomes" id="UP000035680">
    <property type="component" value="Unassembled WGS sequence"/>
</dbReference>
<dbReference type="AlphaFoldDB" id="A0A0K0FI62"/>
<name>A0A0K0FI62_STRVS</name>
<reference evidence="3" key="2">
    <citation type="submission" date="2015-08" db="UniProtKB">
        <authorList>
            <consortium name="WormBaseParasite"/>
        </authorList>
    </citation>
    <scope>IDENTIFICATION</scope>
</reference>
<reference evidence="2" key="1">
    <citation type="submission" date="2014-07" db="EMBL/GenBank/DDBJ databases">
        <authorList>
            <person name="Martin A.A"/>
            <person name="De Silva N."/>
        </authorList>
    </citation>
    <scope>NUCLEOTIDE SEQUENCE</scope>
</reference>
<organism evidence="2 3">
    <name type="scientific">Strongyloides venezuelensis</name>
    <name type="common">Threadworm</name>
    <dbReference type="NCBI Taxonomy" id="75913"/>
    <lineage>
        <taxon>Eukaryota</taxon>
        <taxon>Metazoa</taxon>
        <taxon>Ecdysozoa</taxon>
        <taxon>Nematoda</taxon>
        <taxon>Chromadorea</taxon>
        <taxon>Rhabditida</taxon>
        <taxon>Tylenchina</taxon>
        <taxon>Panagrolaimomorpha</taxon>
        <taxon>Strongyloidoidea</taxon>
        <taxon>Strongyloididae</taxon>
        <taxon>Strongyloides</taxon>
    </lineage>
</organism>
<keyword evidence="1" id="KW-0732">Signal</keyword>
<protein>
    <submittedName>
        <fullName evidence="3">Venom protein</fullName>
    </submittedName>
</protein>
<accession>A0A0K0FI62</accession>
<evidence type="ECO:0000313" key="3">
    <source>
        <dbReference type="WBParaSite" id="SVE_0858000.1"/>
    </source>
</evidence>
<sequence length="78" mass="9164">MKIIYLILAFAILCINADDDDERFQPFYRQVWGYCNKEICVSTCGGDDIAECERNWTFLLIFKNGLCRCYPRLGIDIR</sequence>
<feature type="chain" id="PRO_5005329990" evidence="1">
    <location>
        <begin position="18"/>
        <end position="78"/>
    </location>
</feature>
<keyword evidence="2" id="KW-1185">Reference proteome</keyword>
<evidence type="ECO:0000256" key="1">
    <source>
        <dbReference type="SAM" id="SignalP"/>
    </source>
</evidence>
<feature type="signal peptide" evidence="1">
    <location>
        <begin position="1"/>
        <end position="17"/>
    </location>
</feature>
<proteinExistence type="predicted"/>
<dbReference type="WBParaSite" id="SVE_0858000.1">
    <property type="protein sequence ID" value="SVE_0858000.1"/>
    <property type="gene ID" value="SVE_0858000"/>
</dbReference>